<dbReference type="InterPro" id="IPR051141">
    <property type="entry name" value="UPF0339_domain"/>
</dbReference>
<dbReference type="SUPFAM" id="SSF160113">
    <property type="entry name" value="YegP-like"/>
    <property type="match status" value="2"/>
</dbReference>
<comment type="caution">
    <text evidence="2">The sequence shown here is derived from an EMBL/GenBank/DDBJ whole genome shotgun (WGS) entry which is preliminary data.</text>
</comment>
<accession>A0ABV6DAK4</accession>
<evidence type="ECO:0000313" key="3">
    <source>
        <dbReference type="Proteomes" id="UP001589755"/>
    </source>
</evidence>
<feature type="domain" description="DUF1508" evidence="1">
    <location>
        <begin position="73"/>
        <end position="120"/>
    </location>
</feature>
<evidence type="ECO:0000313" key="2">
    <source>
        <dbReference type="EMBL" id="MFC0209656.1"/>
    </source>
</evidence>
<dbReference type="PANTHER" id="PTHR40606:SF1">
    <property type="entry name" value="UPF0339 PROTEIN YEGP"/>
    <property type="match status" value="1"/>
</dbReference>
<dbReference type="EMBL" id="JBHLXD010000026">
    <property type="protein sequence ID" value="MFC0209656.1"/>
    <property type="molecule type" value="Genomic_DNA"/>
</dbReference>
<gene>
    <name evidence="2" type="ORF">ACFFJ2_14720</name>
</gene>
<keyword evidence="3" id="KW-1185">Reference proteome</keyword>
<name>A0ABV6DAK4_9HYPH</name>
<protein>
    <submittedName>
        <fullName evidence="2">YegP family protein</fullName>
    </submittedName>
</protein>
<dbReference type="RefSeq" id="WP_261519599.1">
    <property type="nucleotide sequence ID" value="NZ_JAODNW010000005.1"/>
</dbReference>
<dbReference type="Proteomes" id="UP001589755">
    <property type="component" value="Unassembled WGS sequence"/>
</dbReference>
<dbReference type="InterPro" id="IPR036913">
    <property type="entry name" value="YegP-like_sf"/>
</dbReference>
<dbReference type="PANTHER" id="PTHR40606">
    <property type="match status" value="1"/>
</dbReference>
<organism evidence="2 3">
    <name type="scientific">Chelativorans intermedius</name>
    <dbReference type="NCBI Taxonomy" id="515947"/>
    <lineage>
        <taxon>Bacteria</taxon>
        <taxon>Pseudomonadati</taxon>
        <taxon>Pseudomonadota</taxon>
        <taxon>Alphaproteobacteria</taxon>
        <taxon>Hyphomicrobiales</taxon>
        <taxon>Phyllobacteriaceae</taxon>
        <taxon>Chelativorans</taxon>
    </lineage>
</organism>
<feature type="domain" description="DUF1508" evidence="1">
    <location>
        <begin position="22"/>
        <end position="56"/>
    </location>
</feature>
<dbReference type="InterPro" id="IPR010879">
    <property type="entry name" value="DUF1508"/>
</dbReference>
<evidence type="ECO:0000259" key="1">
    <source>
        <dbReference type="Pfam" id="PF07411"/>
    </source>
</evidence>
<dbReference type="Gene3D" id="2.30.29.80">
    <property type="match status" value="1"/>
</dbReference>
<reference evidence="2 3" key="1">
    <citation type="submission" date="2024-09" db="EMBL/GenBank/DDBJ databases">
        <authorList>
            <person name="Sun Q."/>
            <person name="Mori K."/>
        </authorList>
    </citation>
    <scope>NUCLEOTIDE SEQUENCE [LARGE SCALE GENOMIC DNA]</scope>
    <source>
        <strain evidence="2 3">CCM 8543</strain>
    </source>
</reference>
<dbReference type="Pfam" id="PF07411">
    <property type="entry name" value="DUF1508"/>
    <property type="match status" value="2"/>
</dbReference>
<proteinExistence type="predicted"/>
<sequence length="122" mass="13569">MPHKFKIVSRKDDQFGVQFLYNSEIMVWSESYKAKSSAKNCIDSIKRNAPGAPIVDLTKDESGSGYRFEIAGSKNGEFFTRFVASNGETMVRSETYTDKRNAINCAESIAKNAPDAPVEDES</sequence>